<reference evidence="1 2" key="1">
    <citation type="submission" date="2018-07" db="EMBL/GenBank/DDBJ databases">
        <title>Genomic Encyclopedia of Type Strains, Phase IV (KMG-IV): sequencing the most valuable type-strain genomes for metagenomic binning, comparative biology and taxonomic classification.</title>
        <authorList>
            <person name="Goeker M."/>
        </authorList>
    </citation>
    <scope>NUCLEOTIDE SEQUENCE [LARGE SCALE GENOMIC DNA]</scope>
    <source>
        <strain evidence="1 2">DSM 103736</strain>
    </source>
</reference>
<dbReference type="PANTHER" id="PTHR34070:SF1">
    <property type="entry name" value="DNA ALKYLATION REPAIR PROTEIN"/>
    <property type="match status" value="1"/>
</dbReference>
<dbReference type="InterPro" id="IPR014825">
    <property type="entry name" value="DNA_alkylation"/>
</dbReference>
<gene>
    <name evidence="1" type="ORF">C8D90_102219</name>
</gene>
<dbReference type="EMBL" id="QRAP01000002">
    <property type="protein sequence ID" value="RDK95738.1"/>
    <property type="molecule type" value="Genomic_DNA"/>
</dbReference>
<dbReference type="AlphaFoldDB" id="A0A370R1E3"/>
<comment type="caution">
    <text evidence="1">The sequence shown here is derived from an EMBL/GenBank/DDBJ whole genome shotgun (WGS) entry which is preliminary data.</text>
</comment>
<dbReference type="SUPFAM" id="SSF48371">
    <property type="entry name" value="ARM repeat"/>
    <property type="match status" value="1"/>
</dbReference>
<dbReference type="Pfam" id="PF08713">
    <property type="entry name" value="DNA_alkylation"/>
    <property type="match status" value="1"/>
</dbReference>
<dbReference type="Gene3D" id="1.25.10.90">
    <property type="match status" value="1"/>
</dbReference>
<evidence type="ECO:0000313" key="2">
    <source>
        <dbReference type="Proteomes" id="UP000254848"/>
    </source>
</evidence>
<organism evidence="1 2">
    <name type="scientific">Enterobacillus tribolii</name>
    <dbReference type="NCBI Taxonomy" id="1487935"/>
    <lineage>
        <taxon>Bacteria</taxon>
        <taxon>Pseudomonadati</taxon>
        <taxon>Pseudomonadota</taxon>
        <taxon>Gammaproteobacteria</taxon>
        <taxon>Enterobacterales</taxon>
        <taxon>Hafniaceae</taxon>
        <taxon>Enterobacillus</taxon>
    </lineage>
</organism>
<dbReference type="CDD" id="cd06561">
    <property type="entry name" value="AlkD_like"/>
    <property type="match status" value="1"/>
</dbReference>
<dbReference type="InterPro" id="IPR016024">
    <property type="entry name" value="ARM-type_fold"/>
</dbReference>
<evidence type="ECO:0000313" key="1">
    <source>
        <dbReference type="EMBL" id="RDK95738.1"/>
    </source>
</evidence>
<keyword evidence="2" id="KW-1185">Reference proteome</keyword>
<dbReference type="RefSeq" id="WP_115457479.1">
    <property type="nucleotide sequence ID" value="NZ_QRAP01000002.1"/>
</dbReference>
<proteinExistence type="predicted"/>
<sequence length="251" mass="29408">MNTKTEKSTASTQISEAFLSLRNDEQAAHLMRFFKTAPGQYGEGDKFLGIRVPVTRSLAKKFSNDVTLHDCDILLGSEWHEIRLVALLLMIKLAQKCAKARDLEGLKQIIGLYDRRLERVNNWDLVDLSVRDLMGIYWKCTKDDYEARRLFLSRWATSGHLWRERAAMVSVYPLLRMGSLDETFWLAEHFINHRHDLMHKAVGWMLREAGKIDRDALRQFLNSFCTQLPRTTLRYAIEHFSPNEREIYMKQ</sequence>
<dbReference type="Proteomes" id="UP000254848">
    <property type="component" value="Unassembled WGS sequence"/>
</dbReference>
<dbReference type="OrthoDB" id="9775346at2"/>
<accession>A0A370R1E3</accession>
<name>A0A370R1E3_9GAMM</name>
<dbReference type="PANTHER" id="PTHR34070">
    <property type="entry name" value="ARMADILLO-TYPE FOLD"/>
    <property type="match status" value="1"/>
</dbReference>
<protein>
    <submittedName>
        <fullName evidence="1">3-methyladenine DNA glycosylase AlkD</fullName>
    </submittedName>
</protein>